<evidence type="ECO:0000313" key="1">
    <source>
        <dbReference type="EMBL" id="KAJ8314405.1"/>
    </source>
</evidence>
<keyword evidence="2" id="KW-1185">Reference proteome</keyword>
<dbReference type="EMBL" id="JARBDR010000342">
    <property type="protein sequence ID" value="KAJ8314405.1"/>
    <property type="molecule type" value="Genomic_DNA"/>
</dbReference>
<dbReference type="Proteomes" id="UP001217089">
    <property type="component" value="Unassembled WGS sequence"/>
</dbReference>
<reference evidence="1 2" key="1">
    <citation type="submission" date="2022-12" db="EMBL/GenBank/DDBJ databases">
        <title>Chromosome-level genome of Tegillarca granosa.</title>
        <authorList>
            <person name="Kim J."/>
        </authorList>
    </citation>
    <scope>NUCLEOTIDE SEQUENCE [LARGE SCALE GENOMIC DNA]</scope>
    <source>
        <strain evidence="1">Teg-2019</strain>
        <tissue evidence="1">Adductor muscle</tissue>
    </source>
</reference>
<comment type="caution">
    <text evidence="1">The sequence shown here is derived from an EMBL/GenBank/DDBJ whole genome shotgun (WGS) entry which is preliminary data.</text>
</comment>
<name>A0ABQ9FAN8_TEGGR</name>
<protein>
    <submittedName>
        <fullName evidence="1">Uncharacterized protein</fullName>
    </submittedName>
</protein>
<sequence>MPKALIVKFDNRNVGRIARQTSRISMSSYKDGVPILPTVHYANRERKNMFLQHQRSLGSTHKRHTTRSLHQYIRCFGINRNLAGTLPSKHCGIPKCPLYWKNGWIWWWII</sequence>
<feature type="non-terminal residue" evidence="1">
    <location>
        <position position="110"/>
    </location>
</feature>
<accession>A0ABQ9FAN8</accession>
<proteinExistence type="predicted"/>
<gene>
    <name evidence="1" type="ORF">KUTeg_008966</name>
</gene>
<organism evidence="1 2">
    <name type="scientific">Tegillarca granosa</name>
    <name type="common">Malaysian cockle</name>
    <name type="synonym">Anadara granosa</name>
    <dbReference type="NCBI Taxonomy" id="220873"/>
    <lineage>
        <taxon>Eukaryota</taxon>
        <taxon>Metazoa</taxon>
        <taxon>Spiralia</taxon>
        <taxon>Lophotrochozoa</taxon>
        <taxon>Mollusca</taxon>
        <taxon>Bivalvia</taxon>
        <taxon>Autobranchia</taxon>
        <taxon>Pteriomorphia</taxon>
        <taxon>Arcoida</taxon>
        <taxon>Arcoidea</taxon>
        <taxon>Arcidae</taxon>
        <taxon>Tegillarca</taxon>
    </lineage>
</organism>
<evidence type="ECO:0000313" key="2">
    <source>
        <dbReference type="Proteomes" id="UP001217089"/>
    </source>
</evidence>